<keyword evidence="3" id="KW-1185">Reference proteome</keyword>
<evidence type="ECO:0000256" key="1">
    <source>
        <dbReference type="SAM" id="SignalP"/>
    </source>
</evidence>
<sequence length="137" mass="15892">MKMSSFFYCTILSLCSSSVFAEHFNVFCHNNYDDSLEYPSEKITYNAPLMQHNINSESKYFYYVYVSEDKYNKFKAKCSGGTVPRPVAGKFSSWKVFSLKNENYRNKAETGQVMPIREGIQFIVGDIRSMTSAEFHF</sequence>
<reference evidence="2 3" key="1">
    <citation type="submission" date="2016-03" db="EMBL/GenBank/DDBJ databases">
        <title>Complete genome sequence of Shewanella psychrophila WP2, a deep sea bacterium isolated from west Pacific sediment.</title>
        <authorList>
            <person name="Xu G."/>
            <person name="Jian H."/>
        </authorList>
    </citation>
    <scope>NUCLEOTIDE SEQUENCE [LARGE SCALE GENOMIC DNA]</scope>
    <source>
        <strain evidence="2 3">WP2</strain>
    </source>
</reference>
<proteinExistence type="predicted"/>
<gene>
    <name evidence="2" type="ORF">Sps_04691</name>
</gene>
<dbReference type="AlphaFoldDB" id="A0A1S6HWG3"/>
<evidence type="ECO:0000313" key="3">
    <source>
        <dbReference type="Proteomes" id="UP000189545"/>
    </source>
</evidence>
<dbReference type="KEGG" id="spsw:Sps_04691"/>
<dbReference type="Proteomes" id="UP000189545">
    <property type="component" value="Chromosome"/>
</dbReference>
<feature type="chain" id="PRO_5012593965" evidence="1">
    <location>
        <begin position="22"/>
        <end position="137"/>
    </location>
</feature>
<accession>A0A1S6HWG3</accession>
<name>A0A1S6HWG3_9GAMM</name>
<organism evidence="2 3">
    <name type="scientific">Shewanella psychrophila</name>
    <dbReference type="NCBI Taxonomy" id="225848"/>
    <lineage>
        <taxon>Bacteria</taxon>
        <taxon>Pseudomonadati</taxon>
        <taxon>Pseudomonadota</taxon>
        <taxon>Gammaproteobacteria</taxon>
        <taxon>Alteromonadales</taxon>
        <taxon>Shewanellaceae</taxon>
        <taxon>Shewanella</taxon>
    </lineage>
</organism>
<dbReference type="STRING" id="225848.Sps_04691"/>
<dbReference type="EMBL" id="CP014782">
    <property type="protein sequence ID" value="AQS39774.1"/>
    <property type="molecule type" value="Genomic_DNA"/>
</dbReference>
<feature type="signal peptide" evidence="1">
    <location>
        <begin position="1"/>
        <end position="21"/>
    </location>
</feature>
<evidence type="ECO:0000313" key="2">
    <source>
        <dbReference type="EMBL" id="AQS39774.1"/>
    </source>
</evidence>
<keyword evidence="1" id="KW-0732">Signal</keyword>
<protein>
    <submittedName>
        <fullName evidence="2">Uncharacterized protein</fullName>
    </submittedName>
</protein>